<sequence>MFNIVSAVTGMNTGDASKLAYVGSLDERLVTVDEVRVALAHCLQTALEVGAPRSTKPRMVRKAGASLISGAI</sequence>
<dbReference type="HOGENOM" id="CLU_2726646_0_0_1"/>
<reference evidence="2" key="1">
    <citation type="submission" date="2013-06" db="EMBL/GenBank/DDBJ databases">
        <authorList>
            <person name="Zhao Q."/>
        </authorList>
    </citation>
    <scope>NUCLEOTIDE SEQUENCE</scope>
    <source>
        <strain evidence="2">cv. W1943</strain>
    </source>
</reference>
<keyword evidence="2" id="KW-1185">Reference proteome</keyword>
<evidence type="ECO:0000313" key="2">
    <source>
        <dbReference type="Proteomes" id="UP000008022"/>
    </source>
</evidence>
<organism evidence="1 2">
    <name type="scientific">Oryza rufipogon</name>
    <name type="common">Brownbeard rice</name>
    <name type="synonym">Asian wild rice</name>
    <dbReference type="NCBI Taxonomy" id="4529"/>
    <lineage>
        <taxon>Eukaryota</taxon>
        <taxon>Viridiplantae</taxon>
        <taxon>Streptophyta</taxon>
        <taxon>Embryophyta</taxon>
        <taxon>Tracheophyta</taxon>
        <taxon>Spermatophyta</taxon>
        <taxon>Magnoliopsida</taxon>
        <taxon>Liliopsida</taxon>
        <taxon>Poales</taxon>
        <taxon>Poaceae</taxon>
        <taxon>BOP clade</taxon>
        <taxon>Oryzoideae</taxon>
        <taxon>Oryzeae</taxon>
        <taxon>Oryzinae</taxon>
        <taxon>Oryza</taxon>
    </lineage>
</organism>
<dbReference type="EnsemblPlants" id="ORUFI04G14040.1">
    <property type="protein sequence ID" value="ORUFI04G14040.1"/>
    <property type="gene ID" value="ORUFI04G14040"/>
</dbReference>
<protein>
    <submittedName>
        <fullName evidence="1">Uncharacterized protein</fullName>
    </submittedName>
</protein>
<dbReference type="Proteomes" id="UP000008022">
    <property type="component" value="Unassembled WGS sequence"/>
</dbReference>
<evidence type="ECO:0000313" key="1">
    <source>
        <dbReference type="EnsemblPlants" id="ORUFI04G14040.1"/>
    </source>
</evidence>
<dbReference type="AlphaFoldDB" id="A0A0E0P989"/>
<dbReference type="Gramene" id="ORUFI04G14040.1">
    <property type="protein sequence ID" value="ORUFI04G14040.1"/>
    <property type="gene ID" value="ORUFI04G14040"/>
</dbReference>
<name>A0A0E0P989_ORYRU</name>
<proteinExistence type="predicted"/>
<reference evidence="1" key="2">
    <citation type="submission" date="2015-06" db="UniProtKB">
        <authorList>
            <consortium name="EnsemblPlants"/>
        </authorList>
    </citation>
    <scope>IDENTIFICATION</scope>
</reference>
<accession>A0A0E0P989</accession>